<dbReference type="InterPro" id="IPR039228">
    <property type="entry name" value="SZRD1"/>
</dbReference>
<proteinExistence type="inferred from homology"/>
<dbReference type="PROSITE" id="PS51673">
    <property type="entry name" value="SUZ"/>
    <property type="match status" value="1"/>
</dbReference>
<sequence>MAASEETECYESWEEMEDSGLLDRKLAIMHSALTNNHENNLRCSDNKGTVMILDDDTRTRYGPSEPTVKILKRPPLLSGTNGLMLNGDCSKPKLPVKTLQQRELEYAEARLRILGEARSPEEGSNVDERIQKIQHRIELLRPGENDAVLRYPKGPDGTRGFNLRR</sequence>
<evidence type="ECO:0000259" key="3">
    <source>
        <dbReference type="PROSITE" id="PS51673"/>
    </source>
</evidence>
<dbReference type="InterPro" id="IPR024642">
    <property type="entry name" value="SUZ-C"/>
</dbReference>
<evidence type="ECO:0000259" key="4">
    <source>
        <dbReference type="PROSITE" id="PS51938"/>
    </source>
</evidence>
<evidence type="ECO:0000256" key="2">
    <source>
        <dbReference type="ARBA" id="ARBA00044802"/>
    </source>
</evidence>
<dbReference type="Pfam" id="PF12752">
    <property type="entry name" value="SUZ"/>
    <property type="match status" value="1"/>
</dbReference>
<dbReference type="PANTHER" id="PTHR31796">
    <property type="entry name" value="SUZ DOMAIN-CONTAINING PROTEIN 1"/>
    <property type="match status" value="1"/>
</dbReference>
<feature type="domain" description="SUZ-C" evidence="4">
    <location>
        <begin position="128"/>
        <end position="165"/>
    </location>
</feature>
<gene>
    <name evidence="5" type="ORF">g.23314</name>
</gene>
<dbReference type="AlphaFoldDB" id="A0A1B6CJC6"/>
<dbReference type="PROSITE" id="PS51938">
    <property type="entry name" value="SUZ_C"/>
    <property type="match status" value="1"/>
</dbReference>
<protein>
    <recommendedName>
        <fullName evidence="2">SUZ RNA-binding domain-containing</fullName>
    </recommendedName>
</protein>
<name>A0A1B6CJC6_9HEMI</name>
<dbReference type="EMBL" id="GEDC01023778">
    <property type="protein sequence ID" value="JAS13520.1"/>
    <property type="molecule type" value="Transcribed_RNA"/>
</dbReference>
<dbReference type="PANTHER" id="PTHR31796:SF2">
    <property type="entry name" value="SUZ DOMAIN-CONTAINING PROTEIN 1"/>
    <property type="match status" value="1"/>
</dbReference>
<evidence type="ECO:0000313" key="5">
    <source>
        <dbReference type="EMBL" id="JAS13520.1"/>
    </source>
</evidence>
<dbReference type="InterPro" id="IPR024771">
    <property type="entry name" value="SUZ"/>
</dbReference>
<feature type="domain" description="SUZ" evidence="3">
    <location>
        <begin position="47"/>
        <end position="118"/>
    </location>
</feature>
<organism evidence="5">
    <name type="scientific">Clastoptera arizonana</name>
    <name type="common">Arizona spittle bug</name>
    <dbReference type="NCBI Taxonomy" id="38151"/>
    <lineage>
        <taxon>Eukaryota</taxon>
        <taxon>Metazoa</taxon>
        <taxon>Ecdysozoa</taxon>
        <taxon>Arthropoda</taxon>
        <taxon>Hexapoda</taxon>
        <taxon>Insecta</taxon>
        <taxon>Pterygota</taxon>
        <taxon>Neoptera</taxon>
        <taxon>Paraneoptera</taxon>
        <taxon>Hemiptera</taxon>
        <taxon>Auchenorrhyncha</taxon>
        <taxon>Cercopoidea</taxon>
        <taxon>Clastopteridae</taxon>
        <taxon>Clastoptera</taxon>
    </lineage>
</organism>
<comment type="similarity">
    <text evidence="1">Belongs to the SZRD1 family.</text>
</comment>
<evidence type="ECO:0000256" key="1">
    <source>
        <dbReference type="ARBA" id="ARBA00007124"/>
    </source>
</evidence>
<dbReference type="Pfam" id="PF12901">
    <property type="entry name" value="SUZ-C"/>
    <property type="match status" value="1"/>
</dbReference>
<reference evidence="5" key="1">
    <citation type="submission" date="2015-12" db="EMBL/GenBank/DDBJ databases">
        <title>De novo transcriptome assembly of four potential Pierce s Disease insect vectors from Arizona vineyards.</title>
        <authorList>
            <person name="Tassone E.E."/>
        </authorList>
    </citation>
    <scope>NUCLEOTIDE SEQUENCE</scope>
</reference>
<accession>A0A1B6CJC6</accession>